<dbReference type="AlphaFoldDB" id="A0A2H9TLM9"/>
<keyword evidence="1" id="KW-0812">Transmembrane</keyword>
<protein>
    <submittedName>
        <fullName evidence="2">Uncharacterized protein</fullName>
    </submittedName>
</protein>
<evidence type="ECO:0000256" key="1">
    <source>
        <dbReference type="SAM" id="Phobius"/>
    </source>
</evidence>
<keyword evidence="1" id="KW-1133">Transmembrane helix</keyword>
<sequence>MLSLRRSMVRDSSDREVLQKVYTPFVSLEEEYIKLELLSMDLRVNENRQKYVLFGPDAMDNEVFDGTTLSRAGLIAPSVFKDYLLSLAVAGFATVSARKYRWRNIVLLICILTLTYESYEWLFSDSFNIELYSSSPSENYLTRPEQIALVRHVVLLITLLAVFIIDLPVGDSAILRSLKTAAENVEVSASKLQASRLARMATMGDDTLRKHAWDFYRKAANEKQHIFNDPEYKKIHADLARKYNLENLTQKADEAVNGTFNIMFDNMQGK</sequence>
<accession>A0A2H9TLM9</accession>
<keyword evidence="1" id="KW-0472">Membrane</keyword>
<gene>
    <name evidence="2" type="ORF">PSACC_01560</name>
</gene>
<feature type="transmembrane region" description="Helical" evidence="1">
    <location>
        <begin position="105"/>
        <end position="123"/>
    </location>
</feature>
<organism evidence="2 3">
    <name type="scientific">Paramicrosporidium saccamoebae</name>
    <dbReference type="NCBI Taxonomy" id="1246581"/>
    <lineage>
        <taxon>Eukaryota</taxon>
        <taxon>Fungi</taxon>
        <taxon>Fungi incertae sedis</taxon>
        <taxon>Cryptomycota</taxon>
        <taxon>Cryptomycota incertae sedis</taxon>
        <taxon>Paramicrosporidium</taxon>
    </lineage>
</organism>
<dbReference type="EMBL" id="MTSL01000112">
    <property type="protein sequence ID" value="PJF18619.1"/>
    <property type="molecule type" value="Genomic_DNA"/>
</dbReference>
<comment type="caution">
    <text evidence="2">The sequence shown here is derived from an EMBL/GenBank/DDBJ whole genome shotgun (WGS) entry which is preliminary data.</text>
</comment>
<evidence type="ECO:0000313" key="2">
    <source>
        <dbReference type="EMBL" id="PJF18619.1"/>
    </source>
</evidence>
<dbReference type="Proteomes" id="UP000240830">
    <property type="component" value="Unassembled WGS sequence"/>
</dbReference>
<evidence type="ECO:0000313" key="3">
    <source>
        <dbReference type="Proteomes" id="UP000240830"/>
    </source>
</evidence>
<proteinExistence type="predicted"/>
<keyword evidence="3" id="KW-1185">Reference proteome</keyword>
<reference evidence="2 3" key="1">
    <citation type="submission" date="2016-10" db="EMBL/GenBank/DDBJ databases">
        <title>The genome of Paramicrosporidium saccamoebae is the missing link in understanding Cryptomycota and Microsporidia evolution.</title>
        <authorList>
            <person name="Quandt C.A."/>
            <person name="Beaudet D."/>
            <person name="Corsaro D."/>
            <person name="Michel R."/>
            <person name="Corradi N."/>
            <person name="James T."/>
        </authorList>
    </citation>
    <scope>NUCLEOTIDE SEQUENCE [LARGE SCALE GENOMIC DNA]</scope>
    <source>
        <strain evidence="2 3">KSL3</strain>
    </source>
</reference>
<name>A0A2H9TLM9_9FUNG</name>
<feature type="transmembrane region" description="Helical" evidence="1">
    <location>
        <begin position="149"/>
        <end position="169"/>
    </location>
</feature>